<evidence type="ECO:0000313" key="4">
    <source>
        <dbReference type="EMBL" id="EGG17500.1"/>
    </source>
</evidence>
<keyword evidence="5" id="KW-1185">Reference proteome</keyword>
<dbReference type="PRINTS" id="PR00360">
    <property type="entry name" value="C2DOMAIN"/>
</dbReference>
<reference evidence="5" key="1">
    <citation type="journal article" date="2011" name="Genome Res.">
        <title>Phylogeny-wide analysis of social amoeba genomes highlights ancient origins for complex intercellular communication.</title>
        <authorList>
            <person name="Heidel A.J."/>
            <person name="Lawal H.M."/>
            <person name="Felder M."/>
            <person name="Schilde C."/>
            <person name="Helps N.R."/>
            <person name="Tunggal B."/>
            <person name="Rivero F."/>
            <person name="John U."/>
            <person name="Schleicher M."/>
            <person name="Eichinger L."/>
            <person name="Platzer M."/>
            <person name="Noegel A.A."/>
            <person name="Schaap P."/>
            <person name="Gloeckner G."/>
        </authorList>
    </citation>
    <scope>NUCLEOTIDE SEQUENCE [LARGE SCALE GENOMIC DNA]</scope>
    <source>
        <strain evidence="5">SH3</strain>
    </source>
</reference>
<keyword evidence="2" id="KW-0106">Calcium</keyword>
<gene>
    <name evidence="4" type="ORF">DFA_08496</name>
</gene>
<dbReference type="InterPro" id="IPR000008">
    <property type="entry name" value="C2_dom"/>
</dbReference>
<dbReference type="Pfam" id="PF00168">
    <property type="entry name" value="C2"/>
    <property type="match status" value="1"/>
</dbReference>
<dbReference type="KEGG" id="dfa:DFA_08496"/>
<dbReference type="PANTHER" id="PTHR45911:SF4">
    <property type="entry name" value="MULTIPLE C2 AND TRANSMEMBRANE DOMAIN-CONTAINING PROTEIN"/>
    <property type="match status" value="1"/>
</dbReference>
<evidence type="ECO:0000256" key="2">
    <source>
        <dbReference type="ARBA" id="ARBA00022837"/>
    </source>
</evidence>
<proteinExistence type="predicted"/>
<protein>
    <submittedName>
        <fullName evidence="4">C2 domain-containing protein</fullName>
    </submittedName>
</protein>
<evidence type="ECO:0000259" key="3">
    <source>
        <dbReference type="PROSITE" id="PS50004"/>
    </source>
</evidence>
<dbReference type="GO" id="GO:0005509">
    <property type="term" value="F:calcium ion binding"/>
    <property type="evidence" value="ECO:0007669"/>
    <property type="project" value="TreeGrafter"/>
</dbReference>
<dbReference type="PANTHER" id="PTHR45911">
    <property type="entry name" value="C2 DOMAIN-CONTAINING PROTEIN"/>
    <property type="match status" value="1"/>
</dbReference>
<dbReference type="CDD" id="cd00030">
    <property type="entry name" value="C2"/>
    <property type="match status" value="1"/>
</dbReference>
<dbReference type="OrthoDB" id="13998at2759"/>
<dbReference type="InterPro" id="IPR035892">
    <property type="entry name" value="C2_domain_sf"/>
</dbReference>
<keyword evidence="1" id="KW-0479">Metal-binding</keyword>
<organism evidence="4 5">
    <name type="scientific">Cavenderia fasciculata</name>
    <name type="common">Slime mold</name>
    <name type="synonym">Dictyostelium fasciculatum</name>
    <dbReference type="NCBI Taxonomy" id="261658"/>
    <lineage>
        <taxon>Eukaryota</taxon>
        <taxon>Amoebozoa</taxon>
        <taxon>Evosea</taxon>
        <taxon>Eumycetozoa</taxon>
        <taxon>Dictyostelia</taxon>
        <taxon>Acytosteliales</taxon>
        <taxon>Cavenderiaceae</taxon>
        <taxon>Cavenderia</taxon>
    </lineage>
</organism>
<name>F4Q2N3_CACFS</name>
<accession>F4Q2N3</accession>
<dbReference type="SUPFAM" id="SSF49562">
    <property type="entry name" value="C2 domain (Calcium/lipid-binding domain, CaLB)"/>
    <property type="match status" value="1"/>
</dbReference>
<dbReference type="PROSITE" id="PS50004">
    <property type="entry name" value="C2"/>
    <property type="match status" value="1"/>
</dbReference>
<dbReference type="Pfam" id="PF14771">
    <property type="entry name" value="DUF4476"/>
    <property type="match status" value="1"/>
</dbReference>
<evidence type="ECO:0000313" key="5">
    <source>
        <dbReference type="Proteomes" id="UP000007797"/>
    </source>
</evidence>
<dbReference type="Gene3D" id="2.60.40.150">
    <property type="entry name" value="C2 domain"/>
    <property type="match status" value="1"/>
</dbReference>
<evidence type="ECO:0000256" key="1">
    <source>
        <dbReference type="ARBA" id="ARBA00022723"/>
    </source>
</evidence>
<dbReference type="InterPro" id="IPR028011">
    <property type="entry name" value="DUF4476"/>
</dbReference>
<dbReference type="Proteomes" id="UP000007797">
    <property type="component" value="Unassembled WGS sequence"/>
</dbReference>
<dbReference type="AlphaFoldDB" id="F4Q2N3"/>
<feature type="domain" description="C2" evidence="3">
    <location>
        <begin position="83"/>
        <end position="205"/>
    </location>
</feature>
<dbReference type="RefSeq" id="XP_004355984.1">
    <property type="nucleotide sequence ID" value="XM_004355931.1"/>
</dbReference>
<dbReference type="EMBL" id="GL883021">
    <property type="protein sequence ID" value="EGG17500.1"/>
    <property type="molecule type" value="Genomic_DNA"/>
</dbReference>
<sequence>MDYTSSKLNSSNPFQDLITDKDIRNFEDQLKGVVQDKDRVRLIRTTANSFAFNSQQVKKMVQNQHYGEPKIQTAILLYPNVVDKANFDIVIQEFANGLVKPQKSIATIFKGTDSNGLSDPYVKVFKKGKDGKLKKILETKPIEKTLTPVFKENSFLCTILTPESDELTFEIWDQDTLIDDFIGSCVLKLPISHDPFNYNKIPDLEMKNRKDKVTAKLQLLVNDGDNQ</sequence>
<dbReference type="SMART" id="SM00239">
    <property type="entry name" value="C2"/>
    <property type="match status" value="1"/>
</dbReference>
<dbReference type="GO" id="GO:0016020">
    <property type="term" value="C:membrane"/>
    <property type="evidence" value="ECO:0007669"/>
    <property type="project" value="TreeGrafter"/>
</dbReference>
<dbReference type="GeneID" id="14869523"/>